<evidence type="ECO:0000313" key="3">
    <source>
        <dbReference type="EMBL" id="AXK51491.1"/>
    </source>
</evidence>
<sequence>MSEIKFMALGGQDERGKNLFIVDVDEDLFIFDSGIKFPEKGILGIDIVIPNLEFIKNNKHRVKGVFISNPAAYNAGSINYILREVDVPVFCNELTTLVLKYKTQKFRLKNRENNFKIVKDKEIIKFGKVEVEVFRTTSSFPESFGYAIKTDQGAIVYIGDYIIDGKEQSYFSTDLHHLNKISENGVLALISDAECASRKSYTVPNHKIEAKIAGPMKEKARLIIGIFEEDIFKFSEIAREAIRNNRKMAIYGRSLATILESPIIKTKLNISEENIFSINDFMESDNGILLVTGTGDLLYSRLAKIATGNDTVIEFTEKDIIILATPPAPGVEMRHAQILDELARTNAKLVVLSEKNIWAMHASYEDIKLMTKIMNPKFFIPVKALYKDFLQAEKAAIEAGVKPENVGLIDNGQVLTITQSGKLVVAKEEIKTGDVYVDGTGIGDIGAVVLNERKQLATDGVIIVGANLNENDKELTSLIDIQMRGVIYINEDNPIFKLMQKNVVDILEKAKEDYKNKPESFDLNLIKREIISKMKSIVKQDTGKQPIVLVIINEITGSVFEPRRNSPRPKTAD</sequence>
<dbReference type="AlphaFoldDB" id="A0A345Z4G2"/>
<dbReference type="RefSeq" id="WP_115558385.1">
    <property type="nucleotide sequence ID" value="NZ_CP031376.1"/>
</dbReference>
<dbReference type="GO" id="GO:0046872">
    <property type="term" value="F:metal ion binding"/>
    <property type="evidence" value="ECO:0007669"/>
    <property type="project" value="InterPro"/>
</dbReference>
<reference evidence="3 4" key="1">
    <citation type="submission" date="2018-07" db="EMBL/GenBank/DDBJ databases">
        <title>Complete genome sequence of Spiroplasma alleghenense PLHS-1 (ATCC 51752).</title>
        <authorList>
            <person name="Chou L."/>
            <person name="Lee T.-Y."/>
            <person name="Tsai Y.-M."/>
            <person name="Kuo C.-H."/>
        </authorList>
    </citation>
    <scope>NUCLEOTIDE SEQUENCE [LARGE SCALE GENOMIC DNA]</scope>
    <source>
        <strain evidence="3 4">PLHS-1</strain>
    </source>
</reference>
<feature type="domain" description="Ribonuclease J C-terminal" evidence="1">
    <location>
        <begin position="449"/>
        <end position="555"/>
    </location>
</feature>
<keyword evidence="4" id="KW-1185">Reference proteome</keyword>
<dbReference type="InterPro" id="IPR041636">
    <property type="entry name" value="RNase_J_C"/>
</dbReference>
<dbReference type="InterPro" id="IPR055132">
    <property type="entry name" value="RNase_J_b_CASP"/>
</dbReference>
<feature type="domain" description="Ribonuclease J beta-CASP" evidence="2">
    <location>
        <begin position="220"/>
        <end position="342"/>
    </location>
</feature>
<dbReference type="GO" id="GO:0003723">
    <property type="term" value="F:RNA binding"/>
    <property type="evidence" value="ECO:0007669"/>
    <property type="project" value="InterPro"/>
</dbReference>
<dbReference type="Gene3D" id="3.60.15.10">
    <property type="entry name" value="Ribonuclease Z/Hydroxyacylglutathione hydrolase-like"/>
    <property type="match status" value="1"/>
</dbReference>
<name>A0A345Z4G2_9MOLU</name>
<evidence type="ECO:0000259" key="1">
    <source>
        <dbReference type="Pfam" id="PF17770"/>
    </source>
</evidence>
<dbReference type="EMBL" id="CP031376">
    <property type="protein sequence ID" value="AXK51491.1"/>
    <property type="molecule type" value="Genomic_DNA"/>
</dbReference>
<dbReference type="Pfam" id="PF22505">
    <property type="entry name" value="RNase_J_b_CASP"/>
    <property type="match status" value="1"/>
</dbReference>
<dbReference type="InterPro" id="IPR036866">
    <property type="entry name" value="RibonucZ/Hydroxyglut_hydro"/>
</dbReference>
<protein>
    <submittedName>
        <fullName evidence="3">Ribonuclease J</fullName>
    </submittedName>
</protein>
<dbReference type="NCBIfam" id="TIGR00649">
    <property type="entry name" value="MG423"/>
    <property type="match status" value="1"/>
</dbReference>
<accession>A0A345Z4G2</accession>
<dbReference type="OrthoDB" id="9758375at2"/>
<dbReference type="KEGG" id="salx:SALLE_v1c08210"/>
<organism evidence="3 4">
    <name type="scientific">Spiroplasma alleghenense</name>
    <dbReference type="NCBI Taxonomy" id="216931"/>
    <lineage>
        <taxon>Bacteria</taxon>
        <taxon>Bacillati</taxon>
        <taxon>Mycoplasmatota</taxon>
        <taxon>Mollicutes</taxon>
        <taxon>Entomoplasmatales</taxon>
        <taxon>Spiroplasmataceae</taxon>
        <taxon>Spiroplasma</taxon>
    </lineage>
</organism>
<evidence type="ECO:0000313" key="4">
    <source>
        <dbReference type="Proteomes" id="UP000254792"/>
    </source>
</evidence>
<dbReference type="Gene3D" id="3.40.50.10710">
    <property type="entry name" value="Metallo-hydrolase/oxidoreductase"/>
    <property type="match status" value="1"/>
</dbReference>
<dbReference type="PANTHER" id="PTHR43694">
    <property type="entry name" value="RIBONUCLEASE J"/>
    <property type="match status" value="1"/>
</dbReference>
<dbReference type="Gene3D" id="3.10.20.580">
    <property type="match status" value="1"/>
</dbReference>
<dbReference type="InterPro" id="IPR004613">
    <property type="entry name" value="RNase_J"/>
</dbReference>
<evidence type="ECO:0000259" key="2">
    <source>
        <dbReference type="Pfam" id="PF22505"/>
    </source>
</evidence>
<dbReference type="Pfam" id="PF17770">
    <property type="entry name" value="RNase_J_C"/>
    <property type="match status" value="1"/>
</dbReference>
<dbReference type="CDD" id="cd07714">
    <property type="entry name" value="RNaseJ_MBL-fold"/>
    <property type="match status" value="1"/>
</dbReference>
<proteinExistence type="predicted"/>
<dbReference type="Proteomes" id="UP000254792">
    <property type="component" value="Chromosome"/>
</dbReference>
<dbReference type="PANTHER" id="PTHR43694:SF1">
    <property type="entry name" value="RIBONUCLEASE J"/>
    <property type="match status" value="1"/>
</dbReference>
<gene>
    <name evidence="3" type="primary">rnj</name>
    <name evidence="3" type="ORF">SALLE_v1c08210</name>
</gene>
<dbReference type="InterPro" id="IPR042173">
    <property type="entry name" value="RNase_J_2"/>
</dbReference>
<dbReference type="SUPFAM" id="SSF56281">
    <property type="entry name" value="Metallo-hydrolase/oxidoreductase"/>
    <property type="match status" value="1"/>
</dbReference>